<feature type="domain" description="Phosphoribosyltransferase" evidence="16">
    <location>
        <begin position="18"/>
        <end position="220"/>
    </location>
</feature>
<dbReference type="CDD" id="cd06223">
    <property type="entry name" value="PRTases_typeI"/>
    <property type="match status" value="1"/>
</dbReference>
<evidence type="ECO:0000256" key="14">
    <source>
        <dbReference type="ARBA" id="ARBA00079807"/>
    </source>
</evidence>
<comment type="similarity">
    <text evidence="2 15">Belongs to the UPRTase family.</text>
</comment>
<dbReference type="InterPro" id="IPR050054">
    <property type="entry name" value="UPRTase/APRTase"/>
</dbReference>
<comment type="function">
    <text evidence="12 15">Catalyzes the conversion of uracil and 5-phospho-alpha-D-ribose 1-diphosphate (PRPP) to UMP and diphosphate.</text>
</comment>
<evidence type="ECO:0000256" key="9">
    <source>
        <dbReference type="ARBA" id="ARBA00023134"/>
    </source>
</evidence>
<feature type="binding site" evidence="15">
    <location>
        <position position="212"/>
    </location>
    <ligand>
        <name>5-phospho-alpha-D-ribose 1-diphosphate</name>
        <dbReference type="ChEBI" id="CHEBI:58017"/>
    </ligand>
</feature>
<dbReference type="GO" id="GO:0005737">
    <property type="term" value="C:cytoplasm"/>
    <property type="evidence" value="ECO:0007669"/>
    <property type="project" value="UniProtKB-ARBA"/>
</dbReference>
<feature type="binding site" evidence="15">
    <location>
        <begin position="143"/>
        <end position="151"/>
    </location>
    <ligand>
        <name>5-phospho-alpha-D-ribose 1-diphosphate</name>
        <dbReference type="ChEBI" id="CHEBI:58017"/>
    </ligand>
</feature>
<keyword evidence="6 15" id="KW-0808">Transferase</keyword>
<evidence type="ECO:0000256" key="4">
    <source>
        <dbReference type="ARBA" id="ARBA00022533"/>
    </source>
</evidence>
<dbReference type="PANTHER" id="PTHR32315:SF4">
    <property type="entry name" value="URACIL PHOSPHORIBOSYLTRANSFERASE, CHLOROPLASTIC"/>
    <property type="match status" value="1"/>
</dbReference>
<gene>
    <name evidence="15 17" type="primary">upp</name>
    <name evidence="17" type="ORF">ROSINTL182_05126</name>
</gene>
<dbReference type="NCBIfam" id="NF001097">
    <property type="entry name" value="PRK00129.1"/>
    <property type="match status" value="1"/>
</dbReference>
<feature type="binding site" evidence="15">
    <location>
        <begin position="211"/>
        <end position="213"/>
    </location>
    <ligand>
        <name>uracil</name>
        <dbReference type="ChEBI" id="CHEBI:17568"/>
    </ligand>
</feature>
<comment type="activity regulation">
    <text evidence="15">Allosterically activated by GTP.</text>
</comment>
<evidence type="ECO:0000256" key="2">
    <source>
        <dbReference type="ARBA" id="ARBA00009516"/>
    </source>
</evidence>
<dbReference type="GO" id="GO:0006223">
    <property type="term" value="P:uracil salvage"/>
    <property type="evidence" value="ECO:0007669"/>
    <property type="project" value="InterPro"/>
</dbReference>
<evidence type="ECO:0000313" key="18">
    <source>
        <dbReference type="Proteomes" id="UP000004828"/>
    </source>
</evidence>
<dbReference type="HOGENOM" id="CLU_067096_2_2_9"/>
<keyword evidence="7 15" id="KW-0547">Nucleotide-binding</keyword>
<organism evidence="17 18">
    <name type="scientific">Roseburia intestinalis L1-82</name>
    <dbReference type="NCBI Taxonomy" id="536231"/>
    <lineage>
        <taxon>Bacteria</taxon>
        <taxon>Bacillati</taxon>
        <taxon>Bacillota</taxon>
        <taxon>Clostridia</taxon>
        <taxon>Lachnospirales</taxon>
        <taxon>Lachnospiraceae</taxon>
        <taxon>Roseburia</taxon>
    </lineage>
</organism>
<comment type="cofactor">
    <cofactor evidence="15">
        <name>Mg(2+)</name>
        <dbReference type="ChEBI" id="CHEBI:18420"/>
    </cofactor>
    <text evidence="15">Binds 1 Mg(2+) ion per subunit. The magnesium is bound as Mg-PRPP.</text>
</comment>
<dbReference type="Pfam" id="PF14681">
    <property type="entry name" value="UPRTase"/>
    <property type="match status" value="1"/>
</dbReference>
<keyword evidence="8 15" id="KW-0460">Magnesium</keyword>
<feature type="binding site" evidence="15">
    <location>
        <position position="91"/>
    </location>
    <ligand>
        <name>5-phospho-alpha-D-ribose 1-diphosphate</name>
        <dbReference type="ChEBI" id="CHEBI:58017"/>
    </ligand>
</feature>
<dbReference type="EMBL" id="ABYJ02000004">
    <property type="protein sequence ID" value="EEV02938.1"/>
    <property type="molecule type" value="Genomic_DNA"/>
</dbReference>
<evidence type="ECO:0000256" key="6">
    <source>
        <dbReference type="ARBA" id="ARBA00022679"/>
    </source>
</evidence>
<dbReference type="EC" id="2.4.2.9" evidence="3 15"/>
<feature type="binding site" evidence="15">
    <location>
        <position position="206"/>
    </location>
    <ligand>
        <name>uracil</name>
        <dbReference type="ChEBI" id="CHEBI:17568"/>
    </ligand>
</feature>
<protein>
    <recommendedName>
        <fullName evidence="13 15">Uracil phosphoribosyltransferase</fullName>
        <ecNumber evidence="3 15">2.4.2.9</ecNumber>
    </recommendedName>
    <alternativeName>
        <fullName evidence="10 15">UMP pyrophosphorylase</fullName>
    </alternativeName>
    <alternativeName>
        <fullName evidence="14 15">UPRTase</fullName>
    </alternativeName>
</protein>
<keyword evidence="9 15" id="KW-0342">GTP-binding</keyword>
<keyword evidence="5 15" id="KW-0328">Glycosyltransferase</keyword>
<evidence type="ECO:0000256" key="8">
    <source>
        <dbReference type="ARBA" id="ARBA00022842"/>
    </source>
</evidence>
<dbReference type="InterPro" id="IPR034332">
    <property type="entry name" value="Upp_B"/>
</dbReference>
<dbReference type="InterPro" id="IPR000836">
    <property type="entry name" value="PRTase_dom"/>
</dbReference>
<dbReference type="Gene3D" id="3.40.50.2020">
    <property type="match status" value="1"/>
</dbReference>
<name>C7G5G8_9FIRM</name>
<proteinExistence type="inferred from homology"/>
<comment type="caution">
    <text evidence="17">The sequence shown here is derived from an EMBL/GenBank/DDBJ whole genome shotgun (WGS) entry which is preliminary data.</text>
</comment>
<dbReference type="InterPro" id="IPR029057">
    <property type="entry name" value="PRTase-like"/>
</dbReference>
<evidence type="ECO:0000256" key="11">
    <source>
        <dbReference type="ARBA" id="ARBA00052919"/>
    </source>
</evidence>
<dbReference type="UniPathway" id="UPA00574">
    <property type="reaction ID" value="UER00636"/>
</dbReference>
<accession>C7G5G8</accession>
<evidence type="ECO:0000256" key="7">
    <source>
        <dbReference type="ARBA" id="ARBA00022741"/>
    </source>
</evidence>
<dbReference type="SUPFAM" id="SSF53271">
    <property type="entry name" value="PRTase-like"/>
    <property type="match status" value="1"/>
</dbReference>
<feature type="binding site" evidence="15">
    <location>
        <position position="116"/>
    </location>
    <ligand>
        <name>5-phospho-alpha-D-ribose 1-diphosphate</name>
        <dbReference type="ChEBI" id="CHEBI:58017"/>
    </ligand>
</feature>
<dbReference type="HAMAP" id="MF_01218_B">
    <property type="entry name" value="Upp_B"/>
    <property type="match status" value="1"/>
</dbReference>
<evidence type="ECO:0000256" key="5">
    <source>
        <dbReference type="ARBA" id="ARBA00022676"/>
    </source>
</evidence>
<sequence>MKKVTKEAGKIKMGKIVVMDHPLIQHKIGIIRREETGSKDFRTLVSEIAMLMCYEATRDLKLADVEIDTPICKTTVKELKGKKLAVVPILRAGLGMVDGMLAMIPAAKVGHIGLYRDPETLEPVEYYCKLPADCANREVFVVDPMLATGGSSSAAIQMLKDKGVKNIRLMCIIAAPEGVKKMQEDHPDVDVYIGALDDHLNEHGYIVPGLGDAGDRIFGTK</sequence>
<dbReference type="GO" id="GO:0004845">
    <property type="term" value="F:uracil phosphoribosyltransferase activity"/>
    <property type="evidence" value="ECO:0007669"/>
    <property type="project" value="UniProtKB-UniRule"/>
</dbReference>
<evidence type="ECO:0000256" key="1">
    <source>
        <dbReference type="ARBA" id="ARBA00005180"/>
    </source>
</evidence>
<dbReference type="GO" id="GO:0005525">
    <property type="term" value="F:GTP binding"/>
    <property type="evidence" value="ECO:0007669"/>
    <property type="project" value="UniProtKB-KW"/>
</dbReference>
<evidence type="ECO:0000313" key="17">
    <source>
        <dbReference type="EMBL" id="EEV02938.1"/>
    </source>
</evidence>
<dbReference type="AlphaFoldDB" id="C7G5G8"/>
<evidence type="ECO:0000256" key="3">
    <source>
        <dbReference type="ARBA" id="ARBA00011894"/>
    </source>
</evidence>
<dbReference type="GO" id="GO:0000287">
    <property type="term" value="F:magnesium ion binding"/>
    <property type="evidence" value="ECO:0007669"/>
    <property type="project" value="UniProtKB-UniRule"/>
</dbReference>
<evidence type="ECO:0000256" key="15">
    <source>
        <dbReference type="HAMAP-Rule" id="MF_01218"/>
    </source>
</evidence>
<keyword evidence="4 15" id="KW-0021">Allosteric enzyme</keyword>
<dbReference type="GO" id="GO:0044206">
    <property type="term" value="P:UMP salvage"/>
    <property type="evidence" value="ECO:0007669"/>
    <property type="project" value="UniProtKB-UniRule"/>
</dbReference>
<comment type="pathway">
    <text evidence="1 15">Pyrimidine metabolism; UMP biosynthesis via salvage pathway; UMP from uracil: step 1/1.</text>
</comment>
<evidence type="ECO:0000256" key="10">
    <source>
        <dbReference type="ARBA" id="ARBA00031082"/>
    </source>
</evidence>
<comment type="catalytic activity">
    <reaction evidence="11 15">
        <text>UMP + diphosphate = 5-phospho-alpha-D-ribose 1-diphosphate + uracil</text>
        <dbReference type="Rhea" id="RHEA:13017"/>
        <dbReference type="ChEBI" id="CHEBI:17568"/>
        <dbReference type="ChEBI" id="CHEBI:33019"/>
        <dbReference type="ChEBI" id="CHEBI:57865"/>
        <dbReference type="ChEBI" id="CHEBI:58017"/>
        <dbReference type="EC" id="2.4.2.9"/>
    </reaction>
</comment>
<dbReference type="Proteomes" id="UP000004828">
    <property type="component" value="Unassembled WGS sequence"/>
</dbReference>
<evidence type="ECO:0000256" key="13">
    <source>
        <dbReference type="ARBA" id="ARBA00072146"/>
    </source>
</evidence>
<dbReference type="InterPro" id="IPR005765">
    <property type="entry name" value="UPRT"/>
</dbReference>
<reference evidence="17 18" key="1">
    <citation type="submission" date="2009-08" db="EMBL/GenBank/DDBJ databases">
        <authorList>
            <person name="Weinstock G."/>
            <person name="Sodergren E."/>
            <person name="Clifton S."/>
            <person name="Fulton L."/>
            <person name="Fulton B."/>
            <person name="Courtney L."/>
            <person name="Fronick C."/>
            <person name="Harrison M."/>
            <person name="Strong C."/>
            <person name="Farmer C."/>
            <person name="Delahaunty K."/>
            <person name="Markovic C."/>
            <person name="Hall O."/>
            <person name="Minx P."/>
            <person name="Tomlinson C."/>
            <person name="Mitreva M."/>
            <person name="Nelson J."/>
            <person name="Hou S."/>
            <person name="Wollam A."/>
            <person name="Pepin K.H."/>
            <person name="Johnson M."/>
            <person name="Bhonagiri V."/>
            <person name="Nash W.E."/>
            <person name="Warren W."/>
            <person name="Chinwalla A."/>
            <person name="Mardis E.R."/>
            <person name="Wilson R.K."/>
        </authorList>
    </citation>
    <scope>NUCLEOTIDE SEQUENCE [LARGE SCALE GENOMIC DNA]</scope>
    <source>
        <strain evidence="17 18">L1-82</strain>
    </source>
</reference>
<evidence type="ECO:0000256" key="12">
    <source>
        <dbReference type="ARBA" id="ARBA00056901"/>
    </source>
</evidence>
<dbReference type="FunFam" id="3.40.50.2020:FF:000003">
    <property type="entry name" value="Uracil phosphoribosyltransferase"/>
    <property type="match status" value="1"/>
</dbReference>
<evidence type="ECO:0000259" key="16">
    <source>
        <dbReference type="Pfam" id="PF14681"/>
    </source>
</evidence>
<dbReference type="PANTHER" id="PTHR32315">
    <property type="entry name" value="ADENINE PHOSPHORIBOSYLTRANSFERASE"/>
    <property type="match status" value="1"/>
</dbReference>
<dbReference type="NCBIfam" id="TIGR01091">
    <property type="entry name" value="upp"/>
    <property type="match status" value="1"/>
</dbReference>